<gene>
    <name evidence="1" type="ORF">CKO42_26005</name>
</gene>
<name>A0A9X0WE61_9GAMM</name>
<protein>
    <submittedName>
        <fullName evidence="1">Uncharacterized protein</fullName>
    </submittedName>
</protein>
<comment type="caution">
    <text evidence="1">The sequence shown here is derived from an EMBL/GenBank/DDBJ whole genome shotgun (WGS) entry which is preliminary data.</text>
</comment>
<evidence type="ECO:0000313" key="1">
    <source>
        <dbReference type="EMBL" id="MBK1621772.1"/>
    </source>
</evidence>
<accession>A0A9X0WE61</accession>
<sequence>MGRLLLGSLLCLAAFSRLSRMLASRYKPLLDRIQMHRSTQKGKDIRRIPDEPRVLLRRAVALR</sequence>
<organism evidence="1 2">
    <name type="scientific">Lamprobacter modestohalophilus</name>
    <dbReference type="NCBI Taxonomy" id="1064514"/>
    <lineage>
        <taxon>Bacteria</taxon>
        <taxon>Pseudomonadati</taxon>
        <taxon>Pseudomonadota</taxon>
        <taxon>Gammaproteobacteria</taxon>
        <taxon>Chromatiales</taxon>
        <taxon>Chromatiaceae</taxon>
        <taxon>Lamprobacter</taxon>
    </lineage>
</organism>
<reference evidence="1 2" key="1">
    <citation type="journal article" date="2020" name="Microorganisms">
        <title>Osmotic Adaptation and Compatible Solute Biosynthesis of Phototrophic Bacteria as Revealed from Genome Analyses.</title>
        <authorList>
            <person name="Imhoff J.F."/>
            <person name="Rahn T."/>
            <person name="Kunzel S."/>
            <person name="Keller A."/>
            <person name="Neulinger S.C."/>
        </authorList>
    </citation>
    <scope>NUCLEOTIDE SEQUENCE [LARGE SCALE GENOMIC DNA]</scope>
    <source>
        <strain evidence="1 2">DSM 25653</strain>
    </source>
</reference>
<keyword evidence="2" id="KW-1185">Reference proteome</keyword>
<proteinExistence type="predicted"/>
<dbReference type="Proteomes" id="UP001138768">
    <property type="component" value="Unassembled WGS sequence"/>
</dbReference>
<evidence type="ECO:0000313" key="2">
    <source>
        <dbReference type="Proteomes" id="UP001138768"/>
    </source>
</evidence>
<dbReference type="AlphaFoldDB" id="A0A9X0WE61"/>
<dbReference type="EMBL" id="NRRY01000115">
    <property type="protein sequence ID" value="MBK1621772.1"/>
    <property type="molecule type" value="Genomic_DNA"/>
</dbReference>